<accession>A0AB36FZN4</accession>
<sequence length="63" mass="7036">MITRKFLFSSARLMSTSGELRPGYLNSESSNFEGQPAKTKKKKAFSKTISYKRDASTGNLVRS</sequence>
<comment type="caution">
    <text evidence="1">The sequence shown here is derived from an EMBL/GenBank/DDBJ whole genome shotgun (WGS) entry which is preliminary data.</text>
</comment>
<dbReference type="RefSeq" id="WP_069943495.1">
    <property type="nucleotide sequence ID" value="NZ_MIPW01000003.1"/>
</dbReference>
<protein>
    <submittedName>
        <fullName evidence="1">Uncharacterized protein</fullName>
    </submittedName>
</protein>
<reference evidence="1 2" key="1">
    <citation type="submission" date="2016-09" db="EMBL/GenBank/DDBJ databases">
        <title>Draft Genome Sequence of four Alteromonas macleodii strains isolated from copper coupons and grown long-term at elevated copper levels.</title>
        <authorList>
            <person name="Cusick K."/>
            <person name="Dale J."/>
            <person name="Little B."/>
            <person name="Biffinger J."/>
        </authorList>
    </citation>
    <scope>NUCLEOTIDE SEQUENCE [LARGE SCALE GENOMIC DNA]</scope>
    <source>
        <strain evidence="1 2">KCP01</strain>
    </source>
</reference>
<dbReference type="Proteomes" id="UP000095392">
    <property type="component" value="Unassembled WGS sequence"/>
</dbReference>
<keyword evidence="2" id="KW-1185">Reference proteome</keyword>
<name>A0AB36FZN4_ALTMA</name>
<gene>
    <name evidence="1" type="ORF">BFV95_0090</name>
</gene>
<evidence type="ECO:0000313" key="2">
    <source>
        <dbReference type="Proteomes" id="UP000095392"/>
    </source>
</evidence>
<proteinExistence type="predicted"/>
<dbReference type="AlphaFoldDB" id="A0AB36FZN4"/>
<organism evidence="1 2">
    <name type="scientific">Alteromonas macleodii</name>
    <name type="common">Pseudoalteromonas macleodii</name>
    <dbReference type="NCBI Taxonomy" id="28108"/>
    <lineage>
        <taxon>Bacteria</taxon>
        <taxon>Pseudomonadati</taxon>
        <taxon>Pseudomonadota</taxon>
        <taxon>Gammaproteobacteria</taxon>
        <taxon>Alteromonadales</taxon>
        <taxon>Alteromonadaceae</taxon>
        <taxon>Alteromonas/Salinimonas group</taxon>
        <taxon>Alteromonas</taxon>
    </lineage>
</organism>
<evidence type="ECO:0000313" key="1">
    <source>
        <dbReference type="EMBL" id="OES38211.1"/>
    </source>
</evidence>
<dbReference type="EMBL" id="MIPY01000003">
    <property type="protein sequence ID" value="OES38211.1"/>
    <property type="molecule type" value="Genomic_DNA"/>
</dbReference>